<evidence type="ECO:0000313" key="1">
    <source>
        <dbReference type="EMBL" id="AFL83825.1"/>
    </source>
</evidence>
<name>I3Z3K7_BELBD</name>
<reference evidence="2" key="1">
    <citation type="submission" date="2012-06" db="EMBL/GenBank/DDBJ databases">
        <title>The complete genome of Belliella baltica DSM 15883.</title>
        <authorList>
            <person name="Lucas S."/>
            <person name="Copeland A."/>
            <person name="Lapidus A."/>
            <person name="Goodwin L."/>
            <person name="Pitluck S."/>
            <person name="Peters L."/>
            <person name="Mikhailova N."/>
            <person name="Davenport K."/>
            <person name="Kyrpides N."/>
            <person name="Mavromatis K."/>
            <person name="Pagani I."/>
            <person name="Ivanova N."/>
            <person name="Ovchinnikova G."/>
            <person name="Zeytun A."/>
            <person name="Detter J.C."/>
            <person name="Han C."/>
            <person name="Land M."/>
            <person name="Hauser L."/>
            <person name="Markowitz V."/>
            <person name="Cheng J.-F."/>
            <person name="Hugenholtz P."/>
            <person name="Woyke T."/>
            <person name="Wu D."/>
            <person name="Tindall B."/>
            <person name="Pomrenke H."/>
            <person name="Brambilla E."/>
            <person name="Klenk H.-P."/>
            <person name="Eisen J.A."/>
        </authorList>
    </citation>
    <scope>NUCLEOTIDE SEQUENCE [LARGE SCALE GENOMIC DNA]</scope>
    <source>
        <strain evidence="2">DSM 15883 / CIP 108006 / LMG 21964 / BA134</strain>
    </source>
</reference>
<dbReference type="OrthoDB" id="836293at2"/>
<dbReference type="RefSeq" id="WP_014771823.1">
    <property type="nucleotide sequence ID" value="NC_018010.1"/>
</dbReference>
<dbReference type="InterPro" id="IPR025316">
    <property type="entry name" value="DUF4221"/>
</dbReference>
<accession>I3Z3K7</accession>
<gene>
    <name evidence="1" type="ordered locus">Belba_1190</name>
</gene>
<dbReference type="EMBL" id="CP003281">
    <property type="protein sequence ID" value="AFL83825.1"/>
    <property type="molecule type" value="Genomic_DNA"/>
</dbReference>
<proteinExistence type="predicted"/>
<keyword evidence="2" id="KW-1185">Reference proteome</keyword>
<sequence length="375" mass="43428">MKNYLLLIFSVLLFSCGGNEKQADFSNLTVKIDTVMVDSKGEIIMGATNMFLSGFSNDNSKIYHYDAQNGEIEVIDLNLLTLERKIKVEKEGPDGVGTVWWFDFWNDSLFVFYNFTRIEFLDQNLKKVSFIDLHNSYVGKTGLGDGYMYKNNFTVLDSPKRLLSQVTTKDSNFLHFAYLDFDNEKVEIIQNTDLEKVNDFNISLIQGKSKTSIIQPIGLLSWNDKTYIFNQANNQVFEYLNQENLLQEIPIQQFKIPSQKSKPYRLETESQKEFKEQVLALDEEITYNKLVIDPESGDFYRIASLKTQASYEGSPSKWDIYLIKYDSAFNLLAEIKFVDNSKILELISEYFVKDGMVWIRVNLNDEMGFVRLKIG</sequence>
<dbReference type="Pfam" id="PF13970">
    <property type="entry name" value="DUF4221"/>
    <property type="match status" value="1"/>
</dbReference>
<dbReference type="AlphaFoldDB" id="I3Z3K7"/>
<dbReference type="PATRIC" id="fig|866536.3.peg.1231"/>
<organism evidence="1 2">
    <name type="scientific">Belliella baltica (strain DSM 15883 / CIP 108006 / LMG 21964 / BA134)</name>
    <dbReference type="NCBI Taxonomy" id="866536"/>
    <lineage>
        <taxon>Bacteria</taxon>
        <taxon>Pseudomonadati</taxon>
        <taxon>Bacteroidota</taxon>
        <taxon>Cytophagia</taxon>
        <taxon>Cytophagales</taxon>
        <taxon>Cyclobacteriaceae</taxon>
        <taxon>Belliella</taxon>
    </lineage>
</organism>
<dbReference type="HOGENOM" id="CLU_059145_0_0_10"/>
<dbReference type="Proteomes" id="UP000006050">
    <property type="component" value="Chromosome"/>
</dbReference>
<dbReference type="KEGG" id="bbd:Belba_1190"/>
<protein>
    <recommendedName>
        <fullName evidence="3">DUF4221 domain-containing protein</fullName>
    </recommendedName>
</protein>
<dbReference type="PROSITE" id="PS51257">
    <property type="entry name" value="PROKAR_LIPOPROTEIN"/>
    <property type="match status" value="1"/>
</dbReference>
<evidence type="ECO:0000313" key="2">
    <source>
        <dbReference type="Proteomes" id="UP000006050"/>
    </source>
</evidence>
<evidence type="ECO:0008006" key="3">
    <source>
        <dbReference type="Google" id="ProtNLM"/>
    </source>
</evidence>